<dbReference type="Gene3D" id="3.80.10.10">
    <property type="entry name" value="Ribonuclease Inhibitor"/>
    <property type="match status" value="1"/>
</dbReference>
<sequence length="220" mass="25515">MNNNIYFKSKWFEKCIRNYLEIGADEPITEIMLAGVKYLYVSTTNGYELAFGKQKLPMKFEFSNTGDEWLSACITDTGRFQYFDEFVEIRNWGSNIVLYLKKKILEEEEELRADVPMIDTAAMELFEKSVKTYWAKEEDYEGLVEDEDTCDMGMLVADDFAYLTNLEVVRLMSCQIEIHSLKFLESLANLKVLEIGEVRLHGVIGLEKLVGLDKLCIWTN</sequence>
<protein>
    <submittedName>
        <fullName evidence="1">Uncharacterized protein</fullName>
    </submittedName>
</protein>
<reference evidence="1 2" key="1">
    <citation type="submission" date="2020-08" db="EMBL/GenBank/DDBJ databases">
        <title>Genome public.</title>
        <authorList>
            <person name="Liu C."/>
            <person name="Sun Q."/>
        </authorList>
    </citation>
    <scope>NUCLEOTIDE SEQUENCE [LARGE SCALE GENOMIC DNA]</scope>
    <source>
        <strain evidence="1 2">NSJ-66</strain>
    </source>
</reference>
<dbReference type="Proteomes" id="UP000634672">
    <property type="component" value="Unassembled WGS sequence"/>
</dbReference>
<name>A0ABR7HFS2_9FIRM</name>
<dbReference type="InterPro" id="IPR032675">
    <property type="entry name" value="LRR_dom_sf"/>
</dbReference>
<comment type="caution">
    <text evidence="1">The sequence shown here is derived from an EMBL/GenBank/DDBJ whole genome shotgun (WGS) entry which is preliminary data.</text>
</comment>
<dbReference type="RefSeq" id="WP_187024546.1">
    <property type="nucleotide sequence ID" value="NZ_JACOPB010000025.1"/>
</dbReference>
<organism evidence="1 2">
    <name type="scientific">Hungatella hominis</name>
    <dbReference type="NCBI Taxonomy" id="2763050"/>
    <lineage>
        <taxon>Bacteria</taxon>
        <taxon>Bacillati</taxon>
        <taxon>Bacillota</taxon>
        <taxon>Clostridia</taxon>
        <taxon>Lachnospirales</taxon>
        <taxon>Lachnospiraceae</taxon>
        <taxon>Hungatella</taxon>
    </lineage>
</organism>
<keyword evidence="2" id="KW-1185">Reference proteome</keyword>
<proteinExistence type="predicted"/>
<dbReference type="EMBL" id="JACOPB010000025">
    <property type="protein sequence ID" value="MBC5712031.1"/>
    <property type="molecule type" value="Genomic_DNA"/>
</dbReference>
<evidence type="ECO:0000313" key="1">
    <source>
        <dbReference type="EMBL" id="MBC5712031.1"/>
    </source>
</evidence>
<dbReference type="SUPFAM" id="SSF52058">
    <property type="entry name" value="L domain-like"/>
    <property type="match status" value="1"/>
</dbReference>
<gene>
    <name evidence="1" type="ORF">H8S75_29355</name>
</gene>
<accession>A0ABR7HFS2</accession>
<evidence type="ECO:0000313" key="2">
    <source>
        <dbReference type="Proteomes" id="UP000634672"/>
    </source>
</evidence>